<evidence type="ECO:0000256" key="13">
    <source>
        <dbReference type="SAM" id="Coils"/>
    </source>
</evidence>
<evidence type="ECO:0000256" key="7">
    <source>
        <dbReference type="ARBA" id="ARBA00022741"/>
    </source>
</evidence>
<evidence type="ECO:0000256" key="5">
    <source>
        <dbReference type="ARBA" id="ARBA00022490"/>
    </source>
</evidence>
<comment type="subcellular location">
    <subcellularLocation>
        <location evidence="1">Cytoplasm</location>
    </subcellularLocation>
</comment>
<keyword evidence="9" id="KW-0648">Protein biosynthesis</keyword>
<evidence type="ECO:0000256" key="11">
    <source>
        <dbReference type="ARBA" id="ARBA00033155"/>
    </source>
</evidence>
<keyword evidence="13" id="KW-0175">Coiled coil</keyword>
<dbReference type="FunFam" id="2.40.50.140:FF:000132">
    <property type="entry name" value="Aspartyl-tRNA synthetase, cytoplasmic"/>
    <property type="match status" value="1"/>
</dbReference>
<evidence type="ECO:0000256" key="10">
    <source>
        <dbReference type="ARBA" id="ARBA00023146"/>
    </source>
</evidence>
<dbReference type="CDD" id="cd04320">
    <property type="entry name" value="AspRS_cyto_N"/>
    <property type="match status" value="1"/>
</dbReference>
<keyword evidence="17" id="KW-1185">Reference proteome</keyword>
<dbReference type="GO" id="GO:0005524">
    <property type="term" value="F:ATP binding"/>
    <property type="evidence" value="ECO:0007669"/>
    <property type="project" value="UniProtKB-KW"/>
</dbReference>
<evidence type="ECO:0000256" key="8">
    <source>
        <dbReference type="ARBA" id="ARBA00022840"/>
    </source>
</evidence>
<gene>
    <name evidence="16" type="ORF">SYNPS1DRAFT_32377</name>
</gene>
<dbReference type="InterPro" id="IPR004523">
    <property type="entry name" value="Asp-tRNA_synthase_2"/>
</dbReference>
<dbReference type="InterPro" id="IPR004364">
    <property type="entry name" value="Aa-tRNA-synt_II"/>
</dbReference>
<keyword evidence="6" id="KW-0436">Ligase</keyword>
<dbReference type="OrthoDB" id="372395at2759"/>
<dbReference type="GO" id="GO:0004815">
    <property type="term" value="F:aspartate-tRNA ligase activity"/>
    <property type="evidence" value="ECO:0007669"/>
    <property type="project" value="UniProtKB-EC"/>
</dbReference>
<comment type="catalytic activity">
    <reaction evidence="12">
        <text>tRNA(Asp) + L-aspartate + ATP = L-aspartyl-tRNA(Asp) + AMP + diphosphate</text>
        <dbReference type="Rhea" id="RHEA:19649"/>
        <dbReference type="Rhea" id="RHEA-COMP:9660"/>
        <dbReference type="Rhea" id="RHEA-COMP:9678"/>
        <dbReference type="ChEBI" id="CHEBI:29991"/>
        <dbReference type="ChEBI" id="CHEBI:30616"/>
        <dbReference type="ChEBI" id="CHEBI:33019"/>
        <dbReference type="ChEBI" id="CHEBI:78442"/>
        <dbReference type="ChEBI" id="CHEBI:78516"/>
        <dbReference type="ChEBI" id="CHEBI:456215"/>
        <dbReference type="EC" id="6.1.1.12"/>
    </reaction>
</comment>
<dbReference type="InterPro" id="IPR002312">
    <property type="entry name" value="Asp/Asn-tRNA-synth_IIb"/>
</dbReference>
<evidence type="ECO:0000256" key="14">
    <source>
        <dbReference type="SAM" id="MobiDB-lite"/>
    </source>
</evidence>
<dbReference type="Gene3D" id="2.40.50.140">
    <property type="entry name" value="Nucleic acid-binding proteins"/>
    <property type="match status" value="1"/>
</dbReference>
<feature type="region of interest" description="Disordered" evidence="14">
    <location>
        <begin position="1"/>
        <end position="24"/>
    </location>
</feature>
<keyword evidence="7" id="KW-0547">Nucleotide-binding</keyword>
<dbReference type="EC" id="6.1.1.12" evidence="3"/>
<dbReference type="EMBL" id="KZ989160">
    <property type="protein sequence ID" value="RKP27732.1"/>
    <property type="molecule type" value="Genomic_DNA"/>
</dbReference>
<proteinExistence type="inferred from homology"/>
<feature type="domain" description="Aminoacyl-transfer RNA synthetases class-II family profile" evidence="15">
    <location>
        <begin position="252"/>
        <end position="549"/>
    </location>
</feature>
<evidence type="ECO:0000256" key="1">
    <source>
        <dbReference type="ARBA" id="ARBA00004496"/>
    </source>
</evidence>
<sequence>MSAPQEAAPVTVDVAANPEPKGEEAEEVFYDDDGNKISKKAYKKLQAKKEKEAKKQERAAKEAAEKAVREASEVDYSTEYYGKKPMNQSQERTGRVRTAIKDITADMAGQTILIRARVQHSRPTGAKMCFFLLRHQYSTVQALLMADKERVSKKMLKFAVGIPNESIVLVEAMVNKAPEPIRSCTVQDVELHILSLFVESEAAPQLPFSIEDASRPDTEYEKEDNQFSRVNLDTRLNNRVIDLRTITGQAIFRIQSGICELFREFLTKNRFVEIHSPKILGAASESGASVFKINYFKTFAYLAQSPQFYKQMAICADYDRVFEIAPVFRAEDSNTHRHMTEFVGLDLEMAFEEHYHEVVELLGELFVFIFDGLNERYAREIAVVNRQHPFEPLKYLPKTLHLTYPEGVAMLRESGYEIGDFDDLSTEAERRLGRLVKEKYNTDFYILDKFPLSVRPFYTMPDPNMPGYSNSYDFFIRGEEIMSGAQRIHDADYLKQRVAEHGVDPASVEPYVNAFKYGTPPHAGGGIGLERVLMLFLSLGNIRKASLFPRDPKRLEP</sequence>
<evidence type="ECO:0000256" key="4">
    <source>
        <dbReference type="ARBA" id="ARBA00018853"/>
    </source>
</evidence>
<dbReference type="InterPro" id="IPR045864">
    <property type="entry name" value="aa-tRNA-synth_II/BPL/LPL"/>
</dbReference>
<keyword evidence="10" id="KW-0030">Aminoacyl-tRNA synthetase</keyword>
<evidence type="ECO:0000256" key="12">
    <source>
        <dbReference type="ARBA" id="ARBA00047904"/>
    </source>
</evidence>
<dbReference type="SUPFAM" id="SSF55681">
    <property type="entry name" value="Class II aaRS and biotin synthetases"/>
    <property type="match status" value="1"/>
</dbReference>
<organism evidence="16 17">
    <name type="scientific">Syncephalis pseudoplumigaleata</name>
    <dbReference type="NCBI Taxonomy" id="1712513"/>
    <lineage>
        <taxon>Eukaryota</taxon>
        <taxon>Fungi</taxon>
        <taxon>Fungi incertae sedis</taxon>
        <taxon>Zoopagomycota</taxon>
        <taxon>Zoopagomycotina</taxon>
        <taxon>Zoopagomycetes</taxon>
        <taxon>Zoopagales</taxon>
        <taxon>Piptocephalidaceae</taxon>
        <taxon>Syncephalis</taxon>
    </lineage>
</organism>
<dbReference type="PANTHER" id="PTHR43450:SF1">
    <property type="entry name" value="ASPARTATE--TRNA LIGASE, CYTOPLASMIC"/>
    <property type="match status" value="1"/>
</dbReference>
<dbReference type="CDD" id="cd00776">
    <property type="entry name" value="AsxRS_core"/>
    <property type="match status" value="1"/>
</dbReference>
<evidence type="ECO:0000256" key="6">
    <source>
        <dbReference type="ARBA" id="ARBA00022598"/>
    </source>
</evidence>
<evidence type="ECO:0000256" key="3">
    <source>
        <dbReference type="ARBA" id="ARBA00012841"/>
    </source>
</evidence>
<dbReference type="InterPro" id="IPR012340">
    <property type="entry name" value="NA-bd_OB-fold"/>
</dbReference>
<keyword evidence="5" id="KW-0963">Cytoplasm</keyword>
<dbReference type="GO" id="GO:0006422">
    <property type="term" value="P:aspartyl-tRNA aminoacylation"/>
    <property type="evidence" value="ECO:0007669"/>
    <property type="project" value="InterPro"/>
</dbReference>
<evidence type="ECO:0000256" key="9">
    <source>
        <dbReference type="ARBA" id="ARBA00022917"/>
    </source>
</evidence>
<evidence type="ECO:0000313" key="17">
    <source>
        <dbReference type="Proteomes" id="UP000278143"/>
    </source>
</evidence>
<evidence type="ECO:0000313" key="16">
    <source>
        <dbReference type="EMBL" id="RKP27732.1"/>
    </source>
</evidence>
<dbReference type="PRINTS" id="PR01042">
    <property type="entry name" value="TRNASYNTHASP"/>
</dbReference>
<evidence type="ECO:0000256" key="2">
    <source>
        <dbReference type="ARBA" id="ARBA00005312"/>
    </source>
</evidence>
<dbReference type="Gene3D" id="3.30.930.10">
    <property type="entry name" value="Bira Bifunctional Protein, Domain 2"/>
    <property type="match status" value="1"/>
</dbReference>
<comment type="similarity">
    <text evidence="2">Belongs to the class-II aminoacyl-tRNA synthetase family. Type 2 subfamily.</text>
</comment>
<dbReference type="AlphaFoldDB" id="A0A4P9Z6F1"/>
<dbReference type="FunFam" id="3.30.930.10:FF:000013">
    <property type="entry name" value="Aspartate--tRNA ligase, cytoplasmic"/>
    <property type="match status" value="1"/>
</dbReference>
<dbReference type="NCBIfam" id="TIGR00458">
    <property type="entry name" value="aspS_nondisc"/>
    <property type="match status" value="1"/>
</dbReference>
<dbReference type="SUPFAM" id="SSF50249">
    <property type="entry name" value="Nucleic acid-binding proteins"/>
    <property type="match status" value="1"/>
</dbReference>
<evidence type="ECO:0000259" key="15">
    <source>
        <dbReference type="PROSITE" id="PS50862"/>
    </source>
</evidence>
<dbReference type="GO" id="GO:0017101">
    <property type="term" value="C:aminoacyl-tRNA synthetase multienzyme complex"/>
    <property type="evidence" value="ECO:0007669"/>
    <property type="project" value="TreeGrafter"/>
</dbReference>
<dbReference type="GO" id="GO:0003723">
    <property type="term" value="F:RNA binding"/>
    <property type="evidence" value="ECO:0007669"/>
    <property type="project" value="TreeGrafter"/>
</dbReference>
<dbReference type="Proteomes" id="UP000278143">
    <property type="component" value="Unassembled WGS sequence"/>
</dbReference>
<dbReference type="PANTHER" id="PTHR43450">
    <property type="entry name" value="ASPARTYL-TRNA SYNTHETASE"/>
    <property type="match status" value="1"/>
</dbReference>
<dbReference type="HAMAP" id="MF_02075">
    <property type="entry name" value="Asp_tRNA_synth_type2"/>
    <property type="match status" value="1"/>
</dbReference>
<dbReference type="InterPro" id="IPR006195">
    <property type="entry name" value="aa-tRNA-synth_II"/>
</dbReference>
<protein>
    <recommendedName>
        <fullName evidence="4">Aspartate--tRNA ligase, cytoplasmic</fullName>
        <ecNumber evidence="3">6.1.1.12</ecNumber>
    </recommendedName>
    <alternativeName>
        <fullName evidence="11">Aspartyl-tRNA synthetase</fullName>
    </alternativeName>
</protein>
<dbReference type="Pfam" id="PF00152">
    <property type="entry name" value="tRNA-synt_2"/>
    <property type="match status" value="1"/>
</dbReference>
<reference evidence="17" key="1">
    <citation type="journal article" date="2018" name="Nat. Microbiol.">
        <title>Leveraging single-cell genomics to expand the fungal tree of life.</title>
        <authorList>
            <person name="Ahrendt S.R."/>
            <person name="Quandt C.A."/>
            <person name="Ciobanu D."/>
            <person name="Clum A."/>
            <person name="Salamov A."/>
            <person name="Andreopoulos B."/>
            <person name="Cheng J.F."/>
            <person name="Woyke T."/>
            <person name="Pelin A."/>
            <person name="Henrissat B."/>
            <person name="Reynolds N.K."/>
            <person name="Benny G.L."/>
            <person name="Smith M.E."/>
            <person name="James T.Y."/>
            <person name="Grigoriev I.V."/>
        </authorList>
    </citation>
    <scope>NUCLEOTIDE SEQUENCE [LARGE SCALE GENOMIC DNA]</scope>
    <source>
        <strain evidence="17">Benny S71-1</strain>
    </source>
</reference>
<name>A0A4P9Z6F1_9FUNG</name>
<feature type="coiled-coil region" evidence="13">
    <location>
        <begin position="39"/>
        <end position="74"/>
    </location>
</feature>
<dbReference type="NCBIfam" id="NF003483">
    <property type="entry name" value="PRK05159.1"/>
    <property type="match status" value="1"/>
</dbReference>
<accession>A0A4P9Z6F1</accession>
<dbReference type="PROSITE" id="PS50862">
    <property type="entry name" value="AA_TRNA_LIGASE_II"/>
    <property type="match status" value="1"/>
</dbReference>
<keyword evidence="8" id="KW-0067">ATP-binding</keyword>
<dbReference type="GO" id="GO:0005829">
    <property type="term" value="C:cytosol"/>
    <property type="evidence" value="ECO:0007669"/>
    <property type="project" value="TreeGrafter"/>
</dbReference>